<gene>
    <name evidence="1" type="ORF">HRJ53_26900</name>
</gene>
<feature type="non-terminal residue" evidence="1">
    <location>
        <position position="1"/>
    </location>
</feature>
<keyword evidence="2" id="KW-1185">Reference proteome</keyword>
<name>A0A7V8SZZ9_9BACT</name>
<dbReference type="PANTHER" id="PTHR45588:SF1">
    <property type="entry name" value="WW DOMAIN-CONTAINING PROTEIN"/>
    <property type="match status" value="1"/>
</dbReference>
<protein>
    <recommendedName>
        <fullName evidence="3">Tetratricopeptide repeat protein</fullName>
    </recommendedName>
</protein>
<dbReference type="PANTHER" id="PTHR45588">
    <property type="entry name" value="TPR DOMAIN-CONTAINING PROTEIN"/>
    <property type="match status" value="1"/>
</dbReference>
<reference evidence="1" key="1">
    <citation type="submission" date="2020-06" db="EMBL/GenBank/DDBJ databases">
        <title>Legume-microbial interactions unlock mineral nutrients during tropical forest succession.</title>
        <authorList>
            <person name="Epihov D.Z."/>
        </authorList>
    </citation>
    <scope>NUCLEOTIDE SEQUENCE [LARGE SCALE GENOMIC DNA]</scope>
    <source>
        <strain evidence="1">Pan2503</strain>
    </source>
</reference>
<accession>A0A7V8SZZ9</accession>
<proteinExistence type="predicted"/>
<organism evidence="1 2">
    <name type="scientific">Candidatus Acidiferrum panamense</name>
    <dbReference type="NCBI Taxonomy" id="2741543"/>
    <lineage>
        <taxon>Bacteria</taxon>
        <taxon>Pseudomonadati</taxon>
        <taxon>Acidobacteriota</taxon>
        <taxon>Terriglobia</taxon>
        <taxon>Candidatus Acidiferrales</taxon>
        <taxon>Candidatus Acidiferrum</taxon>
    </lineage>
</organism>
<comment type="caution">
    <text evidence="1">The sequence shown here is derived from an EMBL/GenBank/DDBJ whole genome shotgun (WGS) entry which is preliminary data.</text>
</comment>
<sequence length="470" mass="52266">FNRYEALRSFRKVTELDPQAIMGYWGMAMAQGPYINMDGDGSYDLKGACAAIEAGRKVAGAPAREREYLDAVATWCPEYRPAAYIEAMRVLSERYPDDLDALTIYADSVMIPTRWHWYGADGTPAAGVSAAERALEQVLRRWPQHPGANHYYIHAVESSPTPERAIPSAQRLMGIVPGAGHMVHMPGHIWLATGDWETAASVNERAAAVDREYFAVTNITGGTYTAYYLHNLDFIRYARSMQGRKADALRAAEALETANAAMSQAMPGMEDAVYPVVLFTHLRFQDWNYLMRLPKPDEKRKVGVVFWHYSRAMALAARNEGAAAAREKEAFEGASSAVWVDQPWGQNKAGDMLALASETLAARLAAPREAVAHWQRAVAMQDALTYDEPPAWYYPLRESLGAALLRSGQANEAERVFREGVKRSPRNGRMLFGLLESLKAQNKNEAADAVRREFDASWAKADVALRVEDL</sequence>
<evidence type="ECO:0008006" key="3">
    <source>
        <dbReference type="Google" id="ProtNLM"/>
    </source>
</evidence>
<evidence type="ECO:0000313" key="1">
    <source>
        <dbReference type="EMBL" id="MBA0088633.1"/>
    </source>
</evidence>
<evidence type="ECO:0000313" key="2">
    <source>
        <dbReference type="Proteomes" id="UP000567293"/>
    </source>
</evidence>
<dbReference type="Proteomes" id="UP000567293">
    <property type="component" value="Unassembled WGS sequence"/>
</dbReference>
<dbReference type="InterPro" id="IPR011990">
    <property type="entry name" value="TPR-like_helical_dom_sf"/>
</dbReference>
<dbReference type="EMBL" id="JACDQQ010002601">
    <property type="protein sequence ID" value="MBA0088633.1"/>
    <property type="molecule type" value="Genomic_DNA"/>
</dbReference>
<dbReference type="AlphaFoldDB" id="A0A7V8SZZ9"/>
<dbReference type="SUPFAM" id="SSF48452">
    <property type="entry name" value="TPR-like"/>
    <property type="match status" value="2"/>
</dbReference>
<dbReference type="Gene3D" id="1.25.40.10">
    <property type="entry name" value="Tetratricopeptide repeat domain"/>
    <property type="match status" value="2"/>
</dbReference>